<dbReference type="Pfam" id="PF00155">
    <property type="entry name" value="Aminotran_1_2"/>
    <property type="match status" value="1"/>
</dbReference>
<comment type="caution">
    <text evidence="9">The sequence shown here is derived from an EMBL/GenBank/DDBJ whole genome shotgun (WGS) entry which is preliminary data.</text>
</comment>
<dbReference type="InterPro" id="IPR004839">
    <property type="entry name" value="Aminotransferase_I/II_large"/>
</dbReference>
<dbReference type="EC" id="2.6.1.-" evidence="7"/>
<dbReference type="Proteomes" id="UP000199598">
    <property type="component" value="Unassembled WGS sequence"/>
</dbReference>
<gene>
    <name evidence="9" type="ORF">SAMN04488518_105126</name>
</gene>
<dbReference type="InterPro" id="IPR004838">
    <property type="entry name" value="NHTrfase_class1_PyrdxlP-BS"/>
</dbReference>
<evidence type="ECO:0000256" key="2">
    <source>
        <dbReference type="ARBA" id="ARBA00007441"/>
    </source>
</evidence>
<dbReference type="InterPro" id="IPR050596">
    <property type="entry name" value="AspAT/PAT-like"/>
</dbReference>
<dbReference type="RefSeq" id="WP_093519371.1">
    <property type="nucleotide sequence ID" value="NZ_FOSK01000005.1"/>
</dbReference>
<reference evidence="9 10" key="1">
    <citation type="submission" date="2016-10" db="EMBL/GenBank/DDBJ databases">
        <authorList>
            <person name="Varghese N."/>
            <person name="Submissions S."/>
        </authorList>
    </citation>
    <scope>NUCLEOTIDE SEQUENCE [LARGE SCALE GENOMIC DNA]</scope>
    <source>
        <strain evidence="9 10">DSM 16392</strain>
    </source>
</reference>
<comment type="catalytic activity">
    <reaction evidence="6">
        <text>L-aspartate + 2-oxoglutarate = oxaloacetate + L-glutamate</text>
        <dbReference type="Rhea" id="RHEA:21824"/>
        <dbReference type="ChEBI" id="CHEBI:16452"/>
        <dbReference type="ChEBI" id="CHEBI:16810"/>
        <dbReference type="ChEBI" id="CHEBI:29985"/>
        <dbReference type="ChEBI" id="CHEBI:29991"/>
        <dbReference type="EC" id="2.6.1.1"/>
    </reaction>
</comment>
<evidence type="ECO:0000256" key="7">
    <source>
        <dbReference type="RuleBase" id="RU000481"/>
    </source>
</evidence>
<evidence type="ECO:0000256" key="5">
    <source>
        <dbReference type="ARBA" id="ARBA00022898"/>
    </source>
</evidence>
<comment type="cofactor">
    <cofactor evidence="1 7">
        <name>pyridoxal 5'-phosphate</name>
        <dbReference type="ChEBI" id="CHEBI:597326"/>
    </cofactor>
</comment>
<evidence type="ECO:0000256" key="1">
    <source>
        <dbReference type="ARBA" id="ARBA00001933"/>
    </source>
</evidence>
<evidence type="ECO:0000256" key="3">
    <source>
        <dbReference type="ARBA" id="ARBA00022576"/>
    </source>
</evidence>
<sequence length="393" mass="42819">MTSEARHGLESRAIQVPPSITRELANAAMSVEGLIPLWFGEPNIPTPKFICDEAARSLSAGETFYAEGLGRPYLREAISGYMSELYSKPIGVNRVAVTVSGGNALNLAFQCVLEEGDTVVTLTPAFPNLLSIPKLQGARTVTHSLEVKDGKWSLDVEAFLETAKGAKVVLLNSPSNPTGFMLTRPEIARIMEVLRERGTWLISDEVYARTVYSGKAAPSFLEVSEPEDRLIVVNSFSKSWAMTGWRLGWLTLPPSLTPVVEKIAEFSIASAPPFSQRAAVVALQQGEEFVAQMAQNYKHARDLVCSGLLAHEGVTCPVPESAFYAYFKVEGVTDSVAYARMLIEEAKVGLAPGDAFLVGEPGWFRLCFAQTDEQLNEALDRLAPFLANARETV</sequence>
<keyword evidence="10" id="KW-1185">Reference proteome</keyword>
<dbReference type="SUPFAM" id="SSF53383">
    <property type="entry name" value="PLP-dependent transferases"/>
    <property type="match status" value="1"/>
</dbReference>
<comment type="similarity">
    <text evidence="2 7">Belongs to the class-I pyridoxal-phosphate-dependent aminotransferase family.</text>
</comment>
<organism evidence="9 10">
    <name type="scientific">Pseudovibrio ascidiaceicola</name>
    <dbReference type="NCBI Taxonomy" id="285279"/>
    <lineage>
        <taxon>Bacteria</taxon>
        <taxon>Pseudomonadati</taxon>
        <taxon>Pseudomonadota</taxon>
        <taxon>Alphaproteobacteria</taxon>
        <taxon>Hyphomicrobiales</taxon>
        <taxon>Stappiaceae</taxon>
        <taxon>Pseudovibrio</taxon>
    </lineage>
</organism>
<keyword evidence="5" id="KW-0663">Pyridoxal phosphate</keyword>
<dbReference type="PANTHER" id="PTHR46383:SF1">
    <property type="entry name" value="ASPARTATE AMINOTRANSFERASE"/>
    <property type="match status" value="1"/>
</dbReference>
<evidence type="ECO:0000313" key="10">
    <source>
        <dbReference type="Proteomes" id="UP000199598"/>
    </source>
</evidence>
<protein>
    <recommendedName>
        <fullName evidence="7">Aminotransferase</fullName>
        <ecNumber evidence="7">2.6.1.-</ecNumber>
    </recommendedName>
</protein>
<dbReference type="Gene3D" id="3.40.640.10">
    <property type="entry name" value="Type I PLP-dependent aspartate aminotransferase-like (Major domain)"/>
    <property type="match status" value="1"/>
</dbReference>
<evidence type="ECO:0000313" key="9">
    <source>
        <dbReference type="EMBL" id="SFK44307.1"/>
    </source>
</evidence>
<evidence type="ECO:0000259" key="8">
    <source>
        <dbReference type="Pfam" id="PF00155"/>
    </source>
</evidence>
<keyword evidence="3 7" id="KW-0032">Aminotransferase</keyword>
<proteinExistence type="inferred from homology"/>
<dbReference type="EMBL" id="FOSK01000005">
    <property type="protein sequence ID" value="SFK44307.1"/>
    <property type="molecule type" value="Genomic_DNA"/>
</dbReference>
<name>A0A1I3ZJT1_9HYPH</name>
<accession>A0A1I3ZJT1</accession>
<dbReference type="InterPro" id="IPR015421">
    <property type="entry name" value="PyrdxlP-dep_Trfase_major"/>
</dbReference>
<feature type="domain" description="Aminotransferase class I/classII large" evidence="8">
    <location>
        <begin position="40"/>
        <end position="382"/>
    </location>
</feature>
<dbReference type="PROSITE" id="PS00105">
    <property type="entry name" value="AA_TRANSFER_CLASS_1"/>
    <property type="match status" value="1"/>
</dbReference>
<evidence type="ECO:0000256" key="6">
    <source>
        <dbReference type="ARBA" id="ARBA00049185"/>
    </source>
</evidence>
<evidence type="ECO:0000256" key="4">
    <source>
        <dbReference type="ARBA" id="ARBA00022679"/>
    </source>
</evidence>
<dbReference type="PANTHER" id="PTHR46383">
    <property type="entry name" value="ASPARTATE AMINOTRANSFERASE"/>
    <property type="match status" value="1"/>
</dbReference>
<dbReference type="GO" id="GO:0008483">
    <property type="term" value="F:transaminase activity"/>
    <property type="evidence" value="ECO:0007669"/>
    <property type="project" value="UniProtKB-KW"/>
</dbReference>
<dbReference type="InterPro" id="IPR015424">
    <property type="entry name" value="PyrdxlP-dep_Trfase"/>
</dbReference>
<dbReference type="NCBIfam" id="NF004770">
    <property type="entry name" value="PRK06108.1"/>
    <property type="match status" value="1"/>
</dbReference>
<keyword evidence="4 7" id="KW-0808">Transferase</keyword>
<dbReference type="CDD" id="cd00609">
    <property type="entry name" value="AAT_like"/>
    <property type="match status" value="1"/>
</dbReference>